<proteinExistence type="predicted"/>
<dbReference type="EMBL" id="CZDF01000132">
    <property type="protein sequence ID" value="CUR31445.1"/>
    <property type="molecule type" value="Genomic_DNA"/>
</dbReference>
<sequence>MGERGDFMQSIRGIFKDGVVHPSEQVSYGEFHPVIIIFLDTPTTATTVGVSSDESESGWDRLLSVIEDCQMETGIPDLADQHDHYLYGTPKHDDQGT</sequence>
<dbReference type="Proteomes" id="UP000184315">
    <property type="component" value="Unassembled WGS sequence"/>
</dbReference>
<protein>
    <submittedName>
        <fullName evidence="1">Uncharacterized protein</fullName>
    </submittedName>
</protein>
<dbReference type="AlphaFoldDB" id="A0A1J1LFU8"/>
<dbReference type="STRING" id="671072.PL9214291036"/>
<evidence type="ECO:0000313" key="1">
    <source>
        <dbReference type="EMBL" id="CUR31445.1"/>
    </source>
</evidence>
<keyword evidence="2" id="KW-1185">Reference proteome</keyword>
<organism evidence="1 2">
    <name type="scientific">Planktothrix tepida PCC 9214</name>
    <dbReference type="NCBI Taxonomy" id="671072"/>
    <lineage>
        <taxon>Bacteria</taxon>
        <taxon>Bacillati</taxon>
        <taxon>Cyanobacteriota</taxon>
        <taxon>Cyanophyceae</taxon>
        <taxon>Oscillatoriophycideae</taxon>
        <taxon>Oscillatoriales</taxon>
        <taxon>Microcoleaceae</taxon>
        <taxon>Planktothrix</taxon>
    </lineage>
</organism>
<reference evidence="2" key="1">
    <citation type="submission" date="2015-10" db="EMBL/GenBank/DDBJ databases">
        <authorList>
            <person name="Regsiter A."/>
            <person name="william w."/>
        </authorList>
    </citation>
    <scope>NUCLEOTIDE SEQUENCE [LARGE SCALE GENOMIC DNA]</scope>
</reference>
<evidence type="ECO:0000313" key="2">
    <source>
        <dbReference type="Proteomes" id="UP000184315"/>
    </source>
</evidence>
<gene>
    <name evidence="1" type="ORF">PL9214291036</name>
</gene>
<accession>A0A1J1LFU8</accession>
<name>A0A1J1LFU8_9CYAN</name>